<name>A0A1B7P7E5_9EURO</name>
<feature type="transmembrane region" description="Helical" evidence="7">
    <location>
        <begin position="191"/>
        <end position="215"/>
    </location>
</feature>
<evidence type="ECO:0000313" key="10">
    <source>
        <dbReference type="Proteomes" id="UP000091918"/>
    </source>
</evidence>
<comment type="similarity">
    <text evidence="5">Belongs to the SAT4 family.</text>
</comment>
<dbReference type="InterPro" id="IPR052337">
    <property type="entry name" value="SAT4-like"/>
</dbReference>
<evidence type="ECO:0000256" key="1">
    <source>
        <dbReference type="ARBA" id="ARBA00004141"/>
    </source>
</evidence>
<feature type="transmembrane region" description="Helical" evidence="7">
    <location>
        <begin position="227"/>
        <end position="247"/>
    </location>
</feature>
<feature type="region of interest" description="Disordered" evidence="6">
    <location>
        <begin position="299"/>
        <end position="341"/>
    </location>
</feature>
<feature type="compositionally biased region" description="Low complexity" evidence="6">
    <location>
        <begin position="422"/>
        <end position="431"/>
    </location>
</feature>
<evidence type="ECO:0000259" key="8">
    <source>
        <dbReference type="Pfam" id="PF20684"/>
    </source>
</evidence>
<organism evidence="9 10">
    <name type="scientific">Emergomyces africanus</name>
    <dbReference type="NCBI Taxonomy" id="1955775"/>
    <lineage>
        <taxon>Eukaryota</taxon>
        <taxon>Fungi</taxon>
        <taxon>Dikarya</taxon>
        <taxon>Ascomycota</taxon>
        <taxon>Pezizomycotina</taxon>
        <taxon>Eurotiomycetes</taxon>
        <taxon>Eurotiomycetidae</taxon>
        <taxon>Onygenales</taxon>
        <taxon>Ajellomycetaceae</taxon>
        <taxon>Emergomyces</taxon>
    </lineage>
</organism>
<evidence type="ECO:0000256" key="2">
    <source>
        <dbReference type="ARBA" id="ARBA00022692"/>
    </source>
</evidence>
<keyword evidence="3 7" id="KW-1133">Transmembrane helix</keyword>
<dbReference type="GO" id="GO:0016020">
    <property type="term" value="C:membrane"/>
    <property type="evidence" value="ECO:0007669"/>
    <property type="project" value="UniProtKB-SubCell"/>
</dbReference>
<dbReference type="Pfam" id="PF20684">
    <property type="entry name" value="Fung_rhodopsin"/>
    <property type="match status" value="1"/>
</dbReference>
<dbReference type="OrthoDB" id="5329176at2759"/>
<dbReference type="AlphaFoldDB" id="A0A1B7P7E5"/>
<evidence type="ECO:0000313" key="9">
    <source>
        <dbReference type="EMBL" id="OAX84817.1"/>
    </source>
</evidence>
<dbReference type="PANTHER" id="PTHR33048:SF55">
    <property type="entry name" value="INTEGRAL MEMBRANE PROTEIN"/>
    <property type="match status" value="1"/>
</dbReference>
<feature type="compositionally biased region" description="Polar residues" evidence="6">
    <location>
        <begin position="400"/>
        <end position="419"/>
    </location>
</feature>
<gene>
    <name evidence="9" type="ORF">ACJ72_00809</name>
</gene>
<dbReference type="EMBL" id="LGUA01000047">
    <property type="protein sequence ID" value="OAX84817.1"/>
    <property type="molecule type" value="Genomic_DNA"/>
</dbReference>
<feature type="region of interest" description="Disordered" evidence="6">
    <location>
        <begin position="392"/>
        <end position="439"/>
    </location>
</feature>
<feature type="transmembrane region" description="Helical" evidence="7">
    <location>
        <begin position="124"/>
        <end position="142"/>
    </location>
</feature>
<feature type="transmembrane region" description="Helical" evidence="7">
    <location>
        <begin position="94"/>
        <end position="112"/>
    </location>
</feature>
<feature type="transmembrane region" description="Helical" evidence="7">
    <location>
        <begin position="6"/>
        <end position="30"/>
    </location>
</feature>
<dbReference type="InterPro" id="IPR049326">
    <property type="entry name" value="Rhodopsin_dom_fungi"/>
</dbReference>
<sequence length="439" mass="48326">MAPTQQVEALVIITVFPAISLVLVAIRIFARFLSKNWGWDDVFVIIAMVLSIGMSVTSWGYTIYGKRGIPPEYFSSEVFRLDVVGEKYNLANQMLYYPILTFVRASIIIFILRLDGLRKHVIRSLYFLFVLNFGLQIAFFFADLFQCSPIRYIWDSEAMDREAQEAAGAGANGFKDGKLITGGKCIDRKSLFISLAAVSIFLDVWLLCIPSAIVWGINMPRRQKCMVVGVLSIGVLVTGFSIARAIIASKGYDIPYPERTYNIKYTFSNVETNCAIWAAAVPALKSLISRISPRWWQSATAPSSQSPNASNLPHISTMQSPPPPLVGSEKVSRAASSSDPQSYPVGFLAPLRRINRSEVELQRFEHDPRVSSLFRGGQNYIPDDYSSEGTMSALAGGSIGQTSPGTKRNRSSFGLNQNEEGLPLSPSPTSTASVQSVGE</sequence>
<reference evidence="9 10" key="1">
    <citation type="submission" date="2015-07" db="EMBL/GenBank/DDBJ databases">
        <title>Emmonsia species relationships and genome sequence.</title>
        <authorList>
            <person name="Cuomo C.A."/>
            <person name="Schwartz I.S."/>
            <person name="Kenyon C."/>
            <person name="de Hoog G.S."/>
            <person name="Govender N.P."/>
            <person name="Botha A."/>
            <person name="Moreno L."/>
            <person name="de Vries M."/>
            <person name="Munoz J.F."/>
            <person name="Stielow J.B."/>
        </authorList>
    </citation>
    <scope>NUCLEOTIDE SEQUENCE [LARGE SCALE GENOMIC DNA]</scope>
    <source>
        <strain evidence="9 10">CBS 136260</strain>
    </source>
</reference>
<evidence type="ECO:0000256" key="6">
    <source>
        <dbReference type="SAM" id="MobiDB-lite"/>
    </source>
</evidence>
<keyword evidence="10" id="KW-1185">Reference proteome</keyword>
<evidence type="ECO:0000256" key="5">
    <source>
        <dbReference type="ARBA" id="ARBA00038359"/>
    </source>
</evidence>
<protein>
    <recommendedName>
        <fullName evidence="8">Rhodopsin domain-containing protein</fullName>
    </recommendedName>
</protein>
<accession>A0A1B7P7E5</accession>
<evidence type="ECO:0000256" key="3">
    <source>
        <dbReference type="ARBA" id="ARBA00022989"/>
    </source>
</evidence>
<comment type="subcellular location">
    <subcellularLocation>
        <location evidence="1">Membrane</location>
        <topology evidence="1">Multi-pass membrane protein</topology>
    </subcellularLocation>
</comment>
<dbReference type="STRING" id="1658172.A0A1B7P7E5"/>
<comment type="caution">
    <text evidence="9">The sequence shown here is derived from an EMBL/GenBank/DDBJ whole genome shotgun (WGS) entry which is preliminary data.</text>
</comment>
<proteinExistence type="inferred from homology"/>
<keyword evidence="4 7" id="KW-0472">Membrane</keyword>
<dbReference type="Proteomes" id="UP000091918">
    <property type="component" value="Unassembled WGS sequence"/>
</dbReference>
<evidence type="ECO:0000256" key="7">
    <source>
        <dbReference type="SAM" id="Phobius"/>
    </source>
</evidence>
<keyword evidence="2 7" id="KW-0812">Transmembrane</keyword>
<dbReference type="PANTHER" id="PTHR33048">
    <property type="entry name" value="PTH11-LIKE INTEGRAL MEMBRANE PROTEIN (AFU_ORTHOLOGUE AFUA_5G11245)"/>
    <property type="match status" value="1"/>
</dbReference>
<feature type="domain" description="Rhodopsin" evidence="8">
    <location>
        <begin position="26"/>
        <end position="290"/>
    </location>
</feature>
<evidence type="ECO:0000256" key="4">
    <source>
        <dbReference type="ARBA" id="ARBA00023136"/>
    </source>
</evidence>
<feature type="transmembrane region" description="Helical" evidence="7">
    <location>
        <begin position="42"/>
        <end position="64"/>
    </location>
</feature>
<feature type="compositionally biased region" description="Polar residues" evidence="6">
    <location>
        <begin position="299"/>
        <end position="319"/>
    </location>
</feature>